<dbReference type="Pfam" id="PF13692">
    <property type="entry name" value="Glyco_trans_1_4"/>
    <property type="match status" value="1"/>
</dbReference>
<dbReference type="PANTHER" id="PTHR45947">
    <property type="entry name" value="SULFOQUINOVOSYL TRANSFERASE SQD2"/>
    <property type="match status" value="1"/>
</dbReference>
<comment type="caution">
    <text evidence="3">The sequence shown here is derived from an EMBL/GenBank/DDBJ whole genome shotgun (WGS) entry which is preliminary data.</text>
</comment>
<accession>A0ABW2MML4</accession>
<dbReference type="Pfam" id="PF13579">
    <property type="entry name" value="Glyco_trans_4_4"/>
    <property type="match status" value="1"/>
</dbReference>
<evidence type="ECO:0000313" key="4">
    <source>
        <dbReference type="Proteomes" id="UP001596415"/>
    </source>
</evidence>
<sequence length="388" mass="44533">METKRILLVTNYFPPEKGAASNRLWSLAEGLSKKGYDVQVVCPLPNYPQGVIFSDFKGSFYKKRIANEITIHRLWLWPSNSPNKFFRLLSMLSFSLSLSLFFILKTLPKKIVVQYSPVFVGFTAVFYGWLFRKRIILNVSDLWPLAGLEMGLLKKGFYYSLLEKMERFCYKKADLIIGQSEEILEHIKKLVSKKDTFLYRNLPNFEPIFPKEKVSTAPIRIVYAGLLGVAQGVFKICNQIKFPSTVELHIYGAGPEASAIKSIENLQIKYHGEVSREELHQVLSTYDVAFIPLVNRIYGSVPSKIFEYTRLGVPVLYYAGGEGGDLVKMHQLGWTIPVKNEKELQKFIDAFSEIKLTEYPKESVQQKAIEAFDFDKQFDLFIRKISAI</sequence>
<feature type="transmembrane region" description="Helical" evidence="1">
    <location>
        <begin position="85"/>
        <end position="104"/>
    </location>
</feature>
<evidence type="ECO:0000256" key="1">
    <source>
        <dbReference type="SAM" id="Phobius"/>
    </source>
</evidence>
<feature type="transmembrane region" description="Helical" evidence="1">
    <location>
        <begin position="111"/>
        <end position="130"/>
    </location>
</feature>
<gene>
    <name evidence="3" type="ORF">ACFQO1_00390</name>
</gene>
<evidence type="ECO:0000259" key="2">
    <source>
        <dbReference type="Pfam" id="PF13579"/>
    </source>
</evidence>
<dbReference type="Proteomes" id="UP001596415">
    <property type="component" value="Unassembled WGS sequence"/>
</dbReference>
<keyword evidence="1" id="KW-0812">Transmembrane</keyword>
<dbReference type="SUPFAM" id="SSF53756">
    <property type="entry name" value="UDP-Glycosyltransferase/glycogen phosphorylase"/>
    <property type="match status" value="1"/>
</dbReference>
<dbReference type="InterPro" id="IPR028098">
    <property type="entry name" value="Glyco_trans_4-like_N"/>
</dbReference>
<dbReference type="Gene3D" id="3.40.50.2000">
    <property type="entry name" value="Glycogen Phosphorylase B"/>
    <property type="match status" value="2"/>
</dbReference>
<organism evidence="3 4">
    <name type="scientific">Jejudonia soesokkakensis</name>
    <dbReference type="NCBI Taxonomy" id="1323432"/>
    <lineage>
        <taxon>Bacteria</taxon>
        <taxon>Pseudomonadati</taxon>
        <taxon>Bacteroidota</taxon>
        <taxon>Flavobacteriia</taxon>
        <taxon>Flavobacteriales</taxon>
        <taxon>Flavobacteriaceae</taxon>
        <taxon>Jejudonia</taxon>
    </lineage>
</organism>
<reference evidence="4" key="1">
    <citation type="journal article" date="2019" name="Int. J. Syst. Evol. Microbiol.">
        <title>The Global Catalogue of Microorganisms (GCM) 10K type strain sequencing project: providing services to taxonomists for standard genome sequencing and annotation.</title>
        <authorList>
            <consortium name="The Broad Institute Genomics Platform"/>
            <consortium name="The Broad Institute Genome Sequencing Center for Infectious Disease"/>
            <person name="Wu L."/>
            <person name="Ma J."/>
        </authorList>
    </citation>
    <scope>NUCLEOTIDE SEQUENCE [LARGE SCALE GENOMIC DNA]</scope>
    <source>
        <strain evidence="4">CGMCC 1.16306</strain>
    </source>
</reference>
<dbReference type="EMBL" id="JBHTBN010000001">
    <property type="protein sequence ID" value="MFC7356129.1"/>
    <property type="molecule type" value="Genomic_DNA"/>
</dbReference>
<evidence type="ECO:0000313" key="3">
    <source>
        <dbReference type="EMBL" id="MFC7356129.1"/>
    </source>
</evidence>
<dbReference type="CDD" id="cd03794">
    <property type="entry name" value="GT4_WbuB-like"/>
    <property type="match status" value="1"/>
</dbReference>
<dbReference type="InterPro" id="IPR050194">
    <property type="entry name" value="Glycosyltransferase_grp1"/>
</dbReference>
<keyword evidence="1" id="KW-0472">Membrane</keyword>
<proteinExistence type="predicted"/>
<protein>
    <submittedName>
        <fullName evidence="3">Glycosyltransferase family 4 protein</fullName>
    </submittedName>
</protein>
<feature type="domain" description="Glycosyltransferase subfamily 4-like N-terminal" evidence="2">
    <location>
        <begin position="19"/>
        <end position="190"/>
    </location>
</feature>
<keyword evidence="4" id="KW-1185">Reference proteome</keyword>
<name>A0ABW2MML4_9FLAO</name>
<dbReference type="RefSeq" id="WP_380215574.1">
    <property type="nucleotide sequence ID" value="NZ_JBHTBN010000001.1"/>
</dbReference>
<keyword evidence="1" id="KW-1133">Transmembrane helix</keyword>
<dbReference type="PANTHER" id="PTHR45947:SF3">
    <property type="entry name" value="SULFOQUINOVOSYL TRANSFERASE SQD2"/>
    <property type="match status" value="1"/>
</dbReference>